<dbReference type="EMBL" id="JAVRRD010000026">
    <property type="protein sequence ID" value="KAK5047266.1"/>
    <property type="molecule type" value="Genomic_DNA"/>
</dbReference>
<protein>
    <recommendedName>
        <fullName evidence="4">Aldehyde dehydrogenase domain-containing protein</fullName>
    </recommendedName>
</protein>
<dbReference type="SUPFAM" id="SSF53720">
    <property type="entry name" value="ALDH-like"/>
    <property type="match status" value="1"/>
</dbReference>
<reference evidence="2 3" key="1">
    <citation type="submission" date="2023-08" db="EMBL/GenBank/DDBJ databases">
        <title>Black Yeasts Isolated from many extreme environments.</title>
        <authorList>
            <person name="Coleine C."/>
            <person name="Stajich J.E."/>
            <person name="Selbmann L."/>
        </authorList>
    </citation>
    <scope>NUCLEOTIDE SEQUENCE [LARGE SCALE GENOMIC DNA]</scope>
    <source>
        <strain evidence="2 3">CCFEE 5792</strain>
    </source>
</reference>
<dbReference type="PANTHER" id="PTHR43111">
    <property type="entry name" value="ALDEHYDE DEHYDROGENASE B-RELATED"/>
    <property type="match status" value="1"/>
</dbReference>
<dbReference type="PANTHER" id="PTHR43111:SF1">
    <property type="entry name" value="ALDEHYDE DEHYDROGENASE B-RELATED"/>
    <property type="match status" value="1"/>
</dbReference>
<evidence type="ECO:0000256" key="1">
    <source>
        <dbReference type="SAM" id="Phobius"/>
    </source>
</evidence>
<sequence length="474" mass="52514">MPKLNVKPASDRLYNELLATAFDGRGRNARYRKSQLFFLHSHLRTDLEKIRAAIKQDRCSADADVGVELALSLNAIRRLYQDIDFNHSIQEEFRITRNENNAERRIPYGVVVLKPTLRTRFFSIISALAAAFAAGNVVLLELEPSLHAVDQYFRTEFEIFDGASCIIASTRIEDATFLSRCRVVDQTTNATIYPDSLQHRPHQITIAVVDGTANVRKAASEIIASKCRFGGSSPYGVDIVLANEWVKDEFLTQCKDILETEYSTLQQHSERVQAVKTPKNSKSKGNVLLDLSGVQIKEYTRNAFELQGKPPTQAIHLLTVTGIVDAMTIAAEQGPCLALYSFSSAGEAKYLSLFIDSDICMLNQIPLPLLVGPPLPVTNHAVDLHLRYDTLEMSKPAPQRIRSFASDKNPGQFCGHAVRPFKPVKQSSGFDIGFFDRGALVGGVVIVLPTLCALIFGGYQIVATGVRNFLRPLS</sequence>
<gene>
    <name evidence="2" type="ORF">LTR84_006788</name>
</gene>
<keyword evidence="1" id="KW-0812">Transmembrane</keyword>
<evidence type="ECO:0000313" key="3">
    <source>
        <dbReference type="Proteomes" id="UP001358417"/>
    </source>
</evidence>
<organism evidence="2 3">
    <name type="scientific">Exophiala bonariae</name>
    <dbReference type="NCBI Taxonomy" id="1690606"/>
    <lineage>
        <taxon>Eukaryota</taxon>
        <taxon>Fungi</taxon>
        <taxon>Dikarya</taxon>
        <taxon>Ascomycota</taxon>
        <taxon>Pezizomycotina</taxon>
        <taxon>Eurotiomycetes</taxon>
        <taxon>Chaetothyriomycetidae</taxon>
        <taxon>Chaetothyriales</taxon>
        <taxon>Herpotrichiellaceae</taxon>
        <taxon>Exophiala</taxon>
    </lineage>
</organism>
<dbReference type="AlphaFoldDB" id="A0AAV9N125"/>
<keyword evidence="3" id="KW-1185">Reference proteome</keyword>
<dbReference type="InterPro" id="IPR016162">
    <property type="entry name" value="Ald_DH_N"/>
</dbReference>
<feature type="transmembrane region" description="Helical" evidence="1">
    <location>
        <begin position="440"/>
        <end position="462"/>
    </location>
</feature>
<proteinExistence type="predicted"/>
<comment type="caution">
    <text evidence="2">The sequence shown here is derived from an EMBL/GenBank/DDBJ whole genome shotgun (WGS) entry which is preliminary data.</text>
</comment>
<dbReference type="Gene3D" id="3.40.605.10">
    <property type="entry name" value="Aldehyde Dehydrogenase, Chain A, domain 1"/>
    <property type="match status" value="1"/>
</dbReference>
<accession>A0AAV9N125</accession>
<dbReference type="Gene3D" id="3.40.309.10">
    <property type="entry name" value="Aldehyde Dehydrogenase, Chain A, domain 2"/>
    <property type="match status" value="1"/>
</dbReference>
<evidence type="ECO:0008006" key="4">
    <source>
        <dbReference type="Google" id="ProtNLM"/>
    </source>
</evidence>
<dbReference type="GeneID" id="89974957"/>
<name>A0AAV9N125_9EURO</name>
<dbReference type="InterPro" id="IPR016161">
    <property type="entry name" value="Ald_DH/histidinol_DH"/>
</dbReference>
<dbReference type="RefSeq" id="XP_064702828.1">
    <property type="nucleotide sequence ID" value="XM_064850346.1"/>
</dbReference>
<dbReference type="GO" id="GO:0016620">
    <property type="term" value="F:oxidoreductase activity, acting on the aldehyde or oxo group of donors, NAD or NADP as acceptor"/>
    <property type="evidence" value="ECO:0007669"/>
    <property type="project" value="InterPro"/>
</dbReference>
<evidence type="ECO:0000313" key="2">
    <source>
        <dbReference type="EMBL" id="KAK5047266.1"/>
    </source>
</evidence>
<dbReference type="Proteomes" id="UP001358417">
    <property type="component" value="Unassembled WGS sequence"/>
</dbReference>
<dbReference type="InterPro" id="IPR016163">
    <property type="entry name" value="Ald_DH_C"/>
</dbReference>
<keyword evidence="1" id="KW-0472">Membrane</keyword>
<keyword evidence="1" id="KW-1133">Transmembrane helix</keyword>